<dbReference type="RefSeq" id="WP_157841765.1">
    <property type="nucleotide sequence ID" value="NZ_JBHSJE010000016.1"/>
</dbReference>
<gene>
    <name evidence="2" type="ORF">ACFPL4_34535</name>
</gene>
<feature type="region of interest" description="Disordered" evidence="1">
    <location>
        <begin position="1"/>
        <end position="32"/>
    </location>
</feature>
<evidence type="ECO:0000313" key="3">
    <source>
        <dbReference type="Proteomes" id="UP001595908"/>
    </source>
</evidence>
<accession>A0ABV9VJZ4</accession>
<dbReference type="Proteomes" id="UP001595908">
    <property type="component" value="Unassembled WGS sequence"/>
</dbReference>
<evidence type="ECO:0000313" key="2">
    <source>
        <dbReference type="EMBL" id="MFC4983394.1"/>
    </source>
</evidence>
<name>A0ABV9VJZ4_STRAZ</name>
<comment type="caution">
    <text evidence="2">The sequence shown here is derived from an EMBL/GenBank/DDBJ whole genome shotgun (WGS) entry which is preliminary data.</text>
</comment>
<dbReference type="GeneID" id="36317805"/>
<sequence length="222" mass="24364">MVPDTALASRENGLLPPNYGQARRQQPADGPSKQLRVREMLSYLGVALPVHIGATARLIALQCTLRSTPQGYVRIPGGLLRGMRLDDAAYARQDLEDAGWLHVFPRWPQARQQGLTAQLLDATVWSQAPGRLARARAADWALRVCSTPQLRGLEVTPRLLGLTLTAYAEGENPRTCIEAEALTRTCALDATDHSRVLDLLLCTGFLSSWSCDPHTGDLEWSN</sequence>
<reference evidence="3" key="1">
    <citation type="journal article" date="2019" name="Int. J. Syst. Evol. Microbiol.">
        <title>The Global Catalogue of Microorganisms (GCM) 10K type strain sequencing project: providing services to taxonomists for standard genome sequencing and annotation.</title>
        <authorList>
            <consortium name="The Broad Institute Genomics Platform"/>
            <consortium name="The Broad Institute Genome Sequencing Center for Infectious Disease"/>
            <person name="Wu L."/>
            <person name="Ma J."/>
        </authorList>
    </citation>
    <scope>NUCLEOTIDE SEQUENCE [LARGE SCALE GENOMIC DNA]</scope>
    <source>
        <strain evidence="3">ICMP 257</strain>
    </source>
</reference>
<protein>
    <submittedName>
        <fullName evidence="2">Uncharacterized protein</fullName>
    </submittedName>
</protein>
<evidence type="ECO:0000256" key="1">
    <source>
        <dbReference type="SAM" id="MobiDB-lite"/>
    </source>
</evidence>
<proteinExistence type="predicted"/>
<keyword evidence="3" id="KW-1185">Reference proteome</keyword>
<dbReference type="EMBL" id="JBHSJE010000016">
    <property type="protein sequence ID" value="MFC4983394.1"/>
    <property type="molecule type" value="Genomic_DNA"/>
</dbReference>
<organism evidence="2 3">
    <name type="scientific">Streptomyces atroolivaceus</name>
    <dbReference type="NCBI Taxonomy" id="66869"/>
    <lineage>
        <taxon>Bacteria</taxon>
        <taxon>Bacillati</taxon>
        <taxon>Actinomycetota</taxon>
        <taxon>Actinomycetes</taxon>
        <taxon>Kitasatosporales</taxon>
        <taxon>Streptomycetaceae</taxon>
        <taxon>Streptomyces</taxon>
    </lineage>
</organism>